<feature type="region of interest" description="Disordered" evidence="1">
    <location>
        <begin position="1"/>
        <end position="22"/>
    </location>
</feature>
<protein>
    <recommendedName>
        <fullName evidence="2">Glycosyltransferase 2-like domain-containing protein</fullName>
    </recommendedName>
</protein>
<dbReference type="Proteomes" id="UP001239909">
    <property type="component" value="Unassembled WGS sequence"/>
</dbReference>
<feature type="domain" description="Glycosyltransferase 2-like" evidence="2">
    <location>
        <begin position="25"/>
        <end position="153"/>
    </location>
</feature>
<dbReference type="PANTHER" id="PTHR43179:SF7">
    <property type="entry name" value="RHAMNOSYLTRANSFERASE WBBL"/>
    <property type="match status" value="1"/>
</dbReference>
<dbReference type="InterPro" id="IPR029044">
    <property type="entry name" value="Nucleotide-diphossugar_trans"/>
</dbReference>
<dbReference type="CDD" id="cd04186">
    <property type="entry name" value="GT_2_like_c"/>
    <property type="match status" value="1"/>
</dbReference>
<dbReference type="SUPFAM" id="SSF53448">
    <property type="entry name" value="Nucleotide-diphospho-sugar transferases"/>
    <property type="match status" value="1"/>
</dbReference>
<sequence>MATRDPAAEGAGEAPPPPPPAPEVSILVVSYNTREMTLACLASVIAETPELPHELIVLDNASADGSADAIAAAHPDIPLIRLAENIGFGRGNNRAAEAARGRYLLLLNPDTVVRDRAIERLVAFARRRPEAMIWGGRTIFADGSPNPSSAWGRLSLWSLTAFATGLSVLFPRSELTNPEGIGGWGRDTERGVDIVSGCFLLIERAFWERLGGFDPDYFMYAEEADLCHRARALGARPRCTPEAMIVHHGGASERVRTEKALRLLSGKATLIAKHWSPPAAWAGRNLYRLGVGLRALGYGLAARLTGRQRHREAAEPWAALWRRQAEWIRGYPPAGER</sequence>
<dbReference type="PANTHER" id="PTHR43179">
    <property type="entry name" value="RHAMNOSYLTRANSFERASE WBBL"/>
    <property type="match status" value="1"/>
</dbReference>
<name>A0ABQ6LMD0_9RHOB</name>
<reference evidence="3 4" key="1">
    <citation type="submission" date="2023-04" db="EMBL/GenBank/DDBJ databases">
        <title>Marinoamorphus aggregata gen. nov., sp. Nov., isolate from tissue of brittle star Ophioplocus japonicus.</title>
        <authorList>
            <person name="Kawano K."/>
            <person name="Sawayama S."/>
            <person name="Nakagawa S."/>
        </authorList>
    </citation>
    <scope>NUCLEOTIDE SEQUENCE [LARGE SCALE GENOMIC DNA]</scope>
    <source>
        <strain evidence="3 4">NKW23</strain>
    </source>
</reference>
<evidence type="ECO:0000256" key="1">
    <source>
        <dbReference type="SAM" id="MobiDB-lite"/>
    </source>
</evidence>
<dbReference type="Gene3D" id="3.90.550.10">
    <property type="entry name" value="Spore Coat Polysaccharide Biosynthesis Protein SpsA, Chain A"/>
    <property type="match status" value="1"/>
</dbReference>
<evidence type="ECO:0000313" key="3">
    <source>
        <dbReference type="EMBL" id="GMG84361.1"/>
    </source>
</evidence>
<organism evidence="3 4">
    <name type="scientific">Paralimibaculum aggregatum</name>
    <dbReference type="NCBI Taxonomy" id="3036245"/>
    <lineage>
        <taxon>Bacteria</taxon>
        <taxon>Pseudomonadati</taxon>
        <taxon>Pseudomonadota</taxon>
        <taxon>Alphaproteobacteria</taxon>
        <taxon>Rhodobacterales</taxon>
        <taxon>Paracoccaceae</taxon>
        <taxon>Paralimibaculum</taxon>
    </lineage>
</organism>
<proteinExistence type="predicted"/>
<dbReference type="InterPro" id="IPR001173">
    <property type="entry name" value="Glyco_trans_2-like"/>
</dbReference>
<dbReference type="RefSeq" id="WP_285673399.1">
    <property type="nucleotide sequence ID" value="NZ_BSYI01000034.1"/>
</dbReference>
<evidence type="ECO:0000259" key="2">
    <source>
        <dbReference type="Pfam" id="PF00535"/>
    </source>
</evidence>
<gene>
    <name evidence="3" type="ORF">LNKW23_35760</name>
</gene>
<dbReference type="EMBL" id="BSYI01000034">
    <property type="protein sequence ID" value="GMG84361.1"/>
    <property type="molecule type" value="Genomic_DNA"/>
</dbReference>
<comment type="caution">
    <text evidence="3">The sequence shown here is derived from an EMBL/GenBank/DDBJ whole genome shotgun (WGS) entry which is preliminary data.</text>
</comment>
<dbReference type="Pfam" id="PF00535">
    <property type="entry name" value="Glycos_transf_2"/>
    <property type="match status" value="1"/>
</dbReference>
<accession>A0ABQ6LMD0</accession>
<evidence type="ECO:0000313" key="4">
    <source>
        <dbReference type="Proteomes" id="UP001239909"/>
    </source>
</evidence>
<keyword evidence="4" id="KW-1185">Reference proteome</keyword>